<gene>
    <name evidence="2" type="ORF">CBM2605_A60412</name>
    <name evidence="3" type="ORF">CBM2607_10681</name>
</gene>
<dbReference type="Proteomes" id="UP000255168">
    <property type="component" value="Chromosome I"/>
</dbReference>
<feature type="region of interest" description="Disordered" evidence="1">
    <location>
        <begin position="1"/>
        <end position="22"/>
    </location>
</feature>
<keyword evidence="5" id="KW-1185">Reference proteome</keyword>
<organism evidence="3 4">
    <name type="scientific">Cupriavidus neocaledonicus</name>
    <dbReference type="NCBI Taxonomy" id="1040979"/>
    <lineage>
        <taxon>Bacteria</taxon>
        <taxon>Pseudomonadati</taxon>
        <taxon>Pseudomonadota</taxon>
        <taxon>Betaproteobacteria</taxon>
        <taxon>Burkholderiales</taxon>
        <taxon>Burkholderiaceae</taxon>
        <taxon>Cupriavidus</taxon>
    </lineage>
</organism>
<dbReference type="EMBL" id="OFTC01000028">
    <property type="protein sequence ID" value="SOZ37168.1"/>
    <property type="molecule type" value="Genomic_DNA"/>
</dbReference>
<accession>A0A375H0B0</accession>
<name>A0A375H0B0_9BURK</name>
<dbReference type="EMBL" id="LT984806">
    <property type="protein sequence ID" value="SPD45744.1"/>
    <property type="molecule type" value="Genomic_DNA"/>
</dbReference>
<sequence>MLSSRATAGDGAARARTAGETAVPGAAAFGAGAVPAADKEFFGIVEGTVSVAGTGSHRDHPRIPPNGKAIHEGQPFLAQSSCNPHQRAR</sequence>
<evidence type="ECO:0000313" key="5">
    <source>
        <dbReference type="Proteomes" id="UP000256710"/>
    </source>
</evidence>
<evidence type="ECO:0000256" key="1">
    <source>
        <dbReference type="SAM" id="MobiDB-lite"/>
    </source>
</evidence>
<evidence type="ECO:0000313" key="2">
    <source>
        <dbReference type="EMBL" id="SOZ37168.1"/>
    </source>
</evidence>
<evidence type="ECO:0000313" key="4">
    <source>
        <dbReference type="Proteomes" id="UP000255168"/>
    </source>
</evidence>
<proteinExistence type="predicted"/>
<evidence type="ECO:0000313" key="3">
    <source>
        <dbReference type="EMBL" id="SPD45744.1"/>
    </source>
</evidence>
<dbReference type="AlphaFoldDB" id="A0A375H0B0"/>
<feature type="compositionally biased region" description="Polar residues" evidence="1">
    <location>
        <begin position="77"/>
        <end position="89"/>
    </location>
</feature>
<reference evidence="4 5" key="1">
    <citation type="submission" date="2018-01" db="EMBL/GenBank/DDBJ databases">
        <authorList>
            <person name="Clerissi C."/>
        </authorList>
    </citation>
    <scope>NUCLEOTIDE SEQUENCE [LARGE SCALE GENOMIC DNA]</scope>
    <source>
        <strain evidence="2">Cupriavidus taiwanensis STM 6082</strain>
        <strain evidence="3">Cupriavidus taiwanensis STM 6160</strain>
    </source>
</reference>
<protein>
    <submittedName>
        <fullName evidence="3">Uncharacterized protein</fullName>
    </submittedName>
</protein>
<feature type="region of interest" description="Disordered" evidence="1">
    <location>
        <begin position="51"/>
        <end position="89"/>
    </location>
</feature>
<dbReference type="Proteomes" id="UP000256710">
    <property type="component" value="Unassembled WGS sequence"/>
</dbReference>